<comment type="caution">
    <text evidence="19">The sequence shown here is derived from an EMBL/GenBank/DDBJ whole genome shotgun (WGS) entry which is preliminary data.</text>
</comment>
<dbReference type="GO" id="GO:0004722">
    <property type="term" value="F:protein serine/threonine phosphatase activity"/>
    <property type="evidence" value="ECO:0007669"/>
    <property type="project" value="UniProtKB-EC"/>
</dbReference>
<dbReference type="InterPro" id="IPR052016">
    <property type="entry name" value="Bact_Sigma-Reg"/>
</dbReference>
<comment type="function">
    <text evidence="13">Primarily acts as an independent SigF regulator that is sensitive to the osmosensory signal, mediating the cross talk of PknD with the SigF regulon. Possesses both phosphatase and kinase activities. The kinase domain functions as a classic anti-sigma factor-like kinase to phosphorylate the anti-anti-sigma factor domain at the canonical regulatory site, and the phosphatase domain antagonizes this activity.</text>
</comment>
<keyword evidence="7" id="KW-0378">Hydrolase</keyword>
<keyword evidence="11" id="KW-0464">Manganese</keyword>
<dbReference type="GO" id="GO:0046872">
    <property type="term" value="F:metal ion binding"/>
    <property type="evidence" value="ECO:0007669"/>
    <property type="project" value="UniProtKB-KW"/>
</dbReference>
<dbReference type="EC" id="3.1.3.16" evidence="1"/>
<keyword evidence="20" id="KW-1185">Reference proteome</keyword>
<proteinExistence type="predicted"/>
<keyword evidence="4" id="KW-0479">Metal-binding</keyword>
<dbReference type="InterPro" id="IPR036457">
    <property type="entry name" value="PPM-type-like_dom_sf"/>
</dbReference>
<evidence type="ECO:0000256" key="2">
    <source>
        <dbReference type="ARBA" id="ARBA00022553"/>
    </source>
</evidence>
<dbReference type="AlphaFoldDB" id="A0A543IS91"/>
<evidence type="ECO:0000256" key="5">
    <source>
        <dbReference type="ARBA" id="ARBA00022741"/>
    </source>
</evidence>
<feature type="domain" description="PPM-type phosphatase" evidence="18">
    <location>
        <begin position="220"/>
        <end position="434"/>
    </location>
</feature>
<keyword evidence="2" id="KW-0597">Phosphoprotein</keyword>
<evidence type="ECO:0000313" key="20">
    <source>
        <dbReference type="Proteomes" id="UP000319213"/>
    </source>
</evidence>
<keyword evidence="9" id="KW-0460">Magnesium</keyword>
<evidence type="ECO:0000256" key="12">
    <source>
        <dbReference type="ARBA" id="ARBA00047761"/>
    </source>
</evidence>
<evidence type="ECO:0000256" key="1">
    <source>
        <dbReference type="ARBA" id="ARBA00013081"/>
    </source>
</evidence>
<feature type="region of interest" description="Disordered" evidence="16">
    <location>
        <begin position="1"/>
        <end position="36"/>
    </location>
</feature>
<evidence type="ECO:0000256" key="4">
    <source>
        <dbReference type="ARBA" id="ARBA00022723"/>
    </source>
</evidence>
<reference evidence="19 20" key="1">
    <citation type="submission" date="2019-06" db="EMBL/GenBank/DDBJ databases">
        <title>Sequencing the genomes of 1000 actinobacteria strains.</title>
        <authorList>
            <person name="Klenk H.-P."/>
        </authorList>
    </citation>
    <scope>NUCLEOTIDE SEQUENCE [LARGE SCALE GENOMIC DNA]</scope>
    <source>
        <strain evidence="19 20">DSM 43186</strain>
    </source>
</reference>
<dbReference type="RefSeq" id="WP_211350120.1">
    <property type="nucleotide sequence ID" value="NZ_BMPV01000004.1"/>
</dbReference>
<keyword evidence="6" id="KW-0418">Kinase</keyword>
<organism evidence="19 20">
    <name type="scientific">Thermopolyspora flexuosa</name>
    <dbReference type="NCBI Taxonomy" id="103836"/>
    <lineage>
        <taxon>Bacteria</taxon>
        <taxon>Bacillati</taxon>
        <taxon>Actinomycetota</taxon>
        <taxon>Actinomycetes</taxon>
        <taxon>Streptosporangiales</taxon>
        <taxon>Streptosporangiaceae</taxon>
        <taxon>Thermopolyspora</taxon>
    </lineage>
</organism>
<keyword evidence="10" id="KW-0904">Protein phosphatase</keyword>
<evidence type="ECO:0000256" key="14">
    <source>
        <dbReference type="ARBA" id="ARBA00075117"/>
    </source>
</evidence>
<dbReference type="GO" id="GO:0005524">
    <property type="term" value="F:ATP binding"/>
    <property type="evidence" value="ECO:0007669"/>
    <property type="project" value="UniProtKB-KW"/>
</dbReference>
<accession>A0A543IS91</accession>
<evidence type="ECO:0000256" key="7">
    <source>
        <dbReference type="ARBA" id="ARBA00022801"/>
    </source>
</evidence>
<dbReference type="InterPro" id="IPR001932">
    <property type="entry name" value="PPM-type_phosphatase-like_dom"/>
</dbReference>
<evidence type="ECO:0000256" key="9">
    <source>
        <dbReference type="ARBA" id="ARBA00022842"/>
    </source>
</evidence>
<dbReference type="GO" id="GO:0016301">
    <property type="term" value="F:kinase activity"/>
    <property type="evidence" value="ECO:0007669"/>
    <property type="project" value="UniProtKB-KW"/>
</dbReference>
<evidence type="ECO:0000256" key="13">
    <source>
        <dbReference type="ARBA" id="ARBA00056274"/>
    </source>
</evidence>
<dbReference type="EMBL" id="VFPQ01000001">
    <property type="protein sequence ID" value="TQM73440.1"/>
    <property type="molecule type" value="Genomic_DNA"/>
</dbReference>
<keyword evidence="8" id="KW-0067">ATP-binding</keyword>
<sequence length="436" mass="47154">MARRTPVGPAGLGGETGPADDDPPRPPEPEPHEEAGPYRRSAMLLDAALEIGAELDLNTVLGTIVDVSMRVVPSRYGALGVLDESGGFSAMISRGYCSDRSAARGEEMPHGTGLLGELVRDPRPLRLDDLSTHPGSAGFPEDHPVMTSLLGVPIEVRTTVYGNLYLADKIGGPYTQEDEDILIALARVAGVAIENAHLYRRLRRITEDFQRRLLPPMPQVEGWELESRYLPATRLPNIGGDWYDLFQLPDGAACLAVGDVMGHDARAANTMAQISNMLRVVAYYRREPPSDVLHDLDRALHDLHGGPMATVLLARVEPSASGAALLRWASAGHLPPLLIVPGERARFLRTEPGLPLGVDFAVPRPDHHTELPAGAAVLLYTDGLVEHHDLHLDDGMRRLADIATAHADAPLARLCDALLDATFDDDVTLLAVRSRP</sequence>
<name>A0A543IS91_9ACTN</name>
<dbReference type="Proteomes" id="UP000319213">
    <property type="component" value="Unassembled WGS sequence"/>
</dbReference>
<evidence type="ECO:0000256" key="16">
    <source>
        <dbReference type="SAM" id="MobiDB-lite"/>
    </source>
</evidence>
<evidence type="ECO:0000256" key="15">
    <source>
        <dbReference type="ARBA" id="ARBA00081350"/>
    </source>
</evidence>
<dbReference type="Pfam" id="PF07228">
    <property type="entry name" value="SpoIIE"/>
    <property type="match status" value="1"/>
</dbReference>
<dbReference type="InterPro" id="IPR003018">
    <property type="entry name" value="GAF"/>
</dbReference>
<dbReference type="PANTHER" id="PTHR43156:SF2">
    <property type="entry name" value="STAGE II SPORULATION PROTEIN E"/>
    <property type="match status" value="1"/>
</dbReference>
<keyword evidence="5" id="KW-0547">Nucleotide-binding</keyword>
<feature type="compositionally biased region" description="Basic and acidic residues" evidence="16">
    <location>
        <begin position="22"/>
        <end position="36"/>
    </location>
</feature>
<evidence type="ECO:0000259" key="17">
    <source>
        <dbReference type="SMART" id="SM00065"/>
    </source>
</evidence>
<evidence type="ECO:0000256" key="3">
    <source>
        <dbReference type="ARBA" id="ARBA00022679"/>
    </source>
</evidence>
<comment type="catalytic activity">
    <reaction evidence="12">
        <text>O-phospho-L-seryl-[protein] + H2O = L-seryl-[protein] + phosphate</text>
        <dbReference type="Rhea" id="RHEA:20629"/>
        <dbReference type="Rhea" id="RHEA-COMP:9863"/>
        <dbReference type="Rhea" id="RHEA-COMP:11604"/>
        <dbReference type="ChEBI" id="CHEBI:15377"/>
        <dbReference type="ChEBI" id="CHEBI:29999"/>
        <dbReference type="ChEBI" id="CHEBI:43474"/>
        <dbReference type="ChEBI" id="CHEBI:83421"/>
        <dbReference type="EC" id="3.1.3.16"/>
    </reaction>
</comment>
<keyword evidence="3" id="KW-0808">Transferase</keyword>
<protein>
    <recommendedName>
        <fullName evidence="1">protein-serine/threonine phosphatase</fullName>
        <ecNumber evidence="1">3.1.3.16</ecNumber>
    </recommendedName>
    <alternativeName>
        <fullName evidence="15">Protein-serine/threonine phosphatase</fullName>
    </alternativeName>
    <alternativeName>
        <fullName evidence="14">Serine/threonine-protein kinase</fullName>
    </alternativeName>
</protein>
<evidence type="ECO:0000256" key="8">
    <source>
        <dbReference type="ARBA" id="ARBA00022840"/>
    </source>
</evidence>
<evidence type="ECO:0000313" key="19">
    <source>
        <dbReference type="EMBL" id="TQM73440.1"/>
    </source>
</evidence>
<dbReference type="SUPFAM" id="SSF55781">
    <property type="entry name" value="GAF domain-like"/>
    <property type="match status" value="1"/>
</dbReference>
<dbReference type="Gene3D" id="3.60.40.10">
    <property type="entry name" value="PPM-type phosphatase domain"/>
    <property type="match status" value="1"/>
</dbReference>
<dbReference type="Gene3D" id="3.30.450.40">
    <property type="match status" value="1"/>
</dbReference>
<gene>
    <name evidence="19" type="ORF">FHX40_0080</name>
</gene>
<dbReference type="PANTHER" id="PTHR43156">
    <property type="entry name" value="STAGE II SPORULATION PROTEIN E-RELATED"/>
    <property type="match status" value="1"/>
</dbReference>
<evidence type="ECO:0000259" key="18">
    <source>
        <dbReference type="SMART" id="SM00331"/>
    </source>
</evidence>
<dbReference type="SMART" id="SM00065">
    <property type="entry name" value="GAF"/>
    <property type="match status" value="1"/>
</dbReference>
<dbReference type="SUPFAM" id="SSF81606">
    <property type="entry name" value="PP2C-like"/>
    <property type="match status" value="1"/>
</dbReference>
<dbReference type="Pfam" id="PF13185">
    <property type="entry name" value="GAF_2"/>
    <property type="match status" value="1"/>
</dbReference>
<dbReference type="InterPro" id="IPR029016">
    <property type="entry name" value="GAF-like_dom_sf"/>
</dbReference>
<dbReference type="SMART" id="SM00331">
    <property type="entry name" value="PP2C_SIG"/>
    <property type="match status" value="1"/>
</dbReference>
<evidence type="ECO:0000256" key="10">
    <source>
        <dbReference type="ARBA" id="ARBA00022912"/>
    </source>
</evidence>
<evidence type="ECO:0000256" key="11">
    <source>
        <dbReference type="ARBA" id="ARBA00023211"/>
    </source>
</evidence>
<evidence type="ECO:0000256" key="6">
    <source>
        <dbReference type="ARBA" id="ARBA00022777"/>
    </source>
</evidence>
<dbReference type="FunFam" id="3.60.40.10:FF:000005">
    <property type="entry name" value="Serine/threonine protein phosphatase"/>
    <property type="match status" value="1"/>
</dbReference>
<feature type="domain" description="GAF" evidence="17">
    <location>
        <begin position="56"/>
        <end position="203"/>
    </location>
</feature>